<keyword evidence="6" id="KW-1185">Reference proteome</keyword>
<dbReference type="CDD" id="cd07381">
    <property type="entry name" value="MPP_CapA"/>
    <property type="match status" value="1"/>
</dbReference>
<name>A0A839QYS2_9MICC</name>
<dbReference type="InterPro" id="IPR019079">
    <property type="entry name" value="Capsule_synth_CapA"/>
</dbReference>
<comment type="similarity">
    <text evidence="1">Belongs to the CapA family.</text>
</comment>
<evidence type="ECO:0000256" key="2">
    <source>
        <dbReference type="SAM" id="MobiDB-lite"/>
    </source>
</evidence>
<dbReference type="Proteomes" id="UP000523000">
    <property type="component" value="Unassembled WGS sequence"/>
</dbReference>
<gene>
    <name evidence="5" type="ORF">E9229_003358</name>
</gene>
<evidence type="ECO:0000313" key="6">
    <source>
        <dbReference type="Proteomes" id="UP000523000"/>
    </source>
</evidence>
<protein>
    <submittedName>
        <fullName evidence="5">Poly-gamma-glutamate synthesis protein (Capsule biosynthesis protein)</fullName>
    </submittedName>
</protein>
<dbReference type="RefSeq" id="WP_246380829.1">
    <property type="nucleotide sequence ID" value="NZ_BAABGK010000101.1"/>
</dbReference>
<evidence type="ECO:0000313" key="5">
    <source>
        <dbReference type="EMBL" id="MBB2997111.1"/>
    </source>
</evidence>
<accession>A0A839QYS2</accession>
<feature type="signal peptide" evidence="3">
    <location>
        <begin position="1"/>
        <end position="25"/>
    </location>
</feature>
<feature type="domain" description="Capsule synthesis protein CapA" evidence="4">
    <location>
        <begin position="95"/>
        <end position="338"/>
    </location>
</feature>
<evidence type="ECO:0000256" key="3">
    <source>
        <dbReference type="SAM" id="SignalP"/>
    </source>
</evidence>
<evidence type="ECO:0000256" key="1">
    <source>
        <dbReference type="ARBA" id="ARBA00005662"/>
    </source>
</evidence>
<dbReference type="InterPro" id="IPR029052">
    <property type="entry name" value="Metallo-depent_PP-like"/>
</dbReference>
<dbReference type="EMBL" id="JACHVS010000002">
    <property type="protein sequence ID" value="MBB2997111.1"/>
    <property type="molecule type" value="Genomic_DNA"/>
</dbReference>
<dbReference type="PANTHER" id="PTHR33393">
    <property type="entry name" value="POLYGLUTAMINE SYNTHESIS ACCESSORY PROTEIN RV0574C-RELATED"/>
    <property type="match status" value="1"/>
</dbReference>
<feature type="compositionally biased region" description="Low complexity" evidence="2">
    <location>
        <begin position="46"/>
        <end position="82"/>
    </location>
</feature>
<reference evidence="5 6" key="1">
    <citation type="submission" date="2020-08" db="EMBL/GenBank/DDBJ databases">
        <title>Sequencing the genomes of 1000 actinobacteria strains.</title>
        <authorList>
            <person name="Klenk H.-P."/>
        </authorList>
    </citation>
    <scope>NUCLEOTIDE SEQUENCE [LARGE SCALE GENOMIC DNA]</scope>
    <source>
        <strain evidence="5 6">DSM 22826</strain>
    </source>
</reference>
<dbReference type="SMART" id="SM00854">
    <property type="entry name" value="PGA_cap"/>
    <property type="match status" value="1"/>
</dbReference>
<dbReference type="AlphaFoldDB" id="A0A839QYS2"/>
<keyword evidence="3" id="KW-0732">Signal</keyword>
<feature type="compositionally biased region" description="Polar residues" evidence="2">
    <location>
        <begin position="29"/>
        <end position="38"/>
    </location>
</feature>
<dbReference type="SUPFAM" id="SSF56300">
    <property type="entry name" value="Metallo-dependent phosphatases"/>
    <property type="match status" value="1"/>
</dbReference>
<sequence>MPAPNSASRRALPAAFLLASTLALGACSGQGSEPTATPSGMRVSETPASAGGAPAAPDASTAPGKPTAAKAPKATTTAAPPLGSLDDCGADDCLDLVVTGDVLLHPALWEQAIADGSTAAPDYFPLVSGIKPLLDEAEVAICNLETPVAASPGPYSGYPGFNVPPQILPALKQVGYDGCTTASNHTIDAGTAGVVRTLDALDDAGLVHTGSYRTRAESLKPLLIESRGAEIALIAGAYGLNGQVADMPWRVDGIGKAGLIARAKAARAAGADLVVAGLHAGVEYTDRASADQIALNRALAESGAFDFIYSHHTHSVLPLEKHAGTWIVYGLGNSVAKHATNNPLNREGLSVKMRFERSGKSWKPAAPQWAGHIMAENPSRWCALPAPARKPCTNAAVDAASLKRTAGTVNAMGAAKDGATPWIPAGR</sequence>
<feature type="region of interest" description="Disordered" evidence="2">
    <location>
        <begin position="28"/>
        <end position="82"/>
    </location>
</feature>
<evidence type="ECO:0000259" key="4">
    <source>
        <dbReference type="SMART" id="SM00854"/>
    </source>
</evidence>
<dbReference type="Pfam" id="PF09587">
    <property type="entry name" value="PGA_cap"/>
    <property type="match status" value="1"/>
</dbReference>
<dbReference type="PANTHER" id="PTHR33393:SF13">
    <property type="entry name" value="PGA BIOSYNTHESIS PROTEIN CAPA"/>
    <property type="match status" value="1"/>
</dbReference>
<proteinExistence type="inferred from homology"/>
<comment type="caution">
    <text evidence="5">The sequence shown here is derived from an EMBL/GenBank/DDBJ whole genome shotgun (WGS) entry which is preliminary data.</text>
</comment>
<feature type="chain" id="PRO_5039006232" evidence="3">
    <location>
        <begin position="26"/>
        <end position="427"/>
    </location>
</feature>
<dbReference type="InterPro" id="IPR052169">
    <property type="entry name" value="CW_Biosynth-Accessory"/>
</dbReference>
<organism evidence="5 6">
    <name type="scientific">Paeniglutamicibacter cryotolerans</name>
    <dbReference type="NCBI Taxonomy" id="670079"/>
    <lineage>
        <taxon>Bacteria</taxon>
        <taxon>Bacillati</taxon>
        <taxon>Actinomycetota</taxon>
        <taxon>Actinomycetes</taxon>
        <taxon>Micrococcales</taxon>
        <taxon>Micrococcaceae</taxon>
        <taxon>Paeniglutamicibacter</taxon>
    </lineage>
</organism>
<dbReference type="Gene3D" id="3.60.21.10">
    <property type="match status" value="1"/>
</dbReference>